<comment type="similarity">
    <text evidence="7">Belongs to the TRAP transporter large permease family.</text>
</comment>
<feature type="transmembrane region" description="Helical" evidence="7">
    <location>
        <begin position="136"/>
        <end position="161"/>
    </location>
</feature>
<dbReference type="Proteomes" id="UP001165641">
    <property type="component" value="Unassembled WGS sequence"/>
</dbReference>
<evidence type="ECO:0000256" key="7">
    <source>
        <dbReference type="RuleBase" id="RU369079"/>
    </source>
</evidence>
<feature type="transmembrane region" description="Helical" evidence="7">
    <location>
        <begin position="6"/>
        <end position="35"/>
    </location>
</feature>
<feature type="transmembrane region" description="Helical" evidence="7">
    <location>
        <begin position="317"/>
        <end position="348"/>
    </location>
</feature>
<protein>
    <recommendedName>
        <fullName evidence="7">TRAP transporter large permease protein</fullName>
    </recommendedName>
</protein>
<evidence type="ECO:0000256" key="6">
    <source>
        <dbReference type="ARBA" id="ARBA00023136"/>
    </source>
</evidence>
<keyword evidence="4 7" id="KW-0812">Transmembrane</keyword>
<evidence type="ECO:0000256" key="1">
    <source>
        <dbReference type="ARBA" id="ARBA00004429"/>
    </source>
</evidence>
<keyword evidence="5 7" id="KW-1133">Transmembrane helix</keyword>
<feature type="transmembrane region" description="Helical" evidence="7">
    <location>
        <begin position="360"/>
        <end position="383"/>
    </location>
</feature>
<dbReference type="PANTHER" id="PTHR33362">
    <property type="entry name" value="SIALIC ACID TRAP TRANSPORTER PERMEASE PROTEIN SIAT-RELATED"/>
    <property type="match status" value="1"/>
</dbReference>
<dbReference type="InterPro" id="IPR010656">
    <property type="entry name" value="DctM"/>
</dbReference>
<feature type="transmembrane region" description="Helical" evidence="7">
    <location>
        <begin position="245"/>
        <end position="263"/>
    </location>
</feature>
<organism evidence="9 10">
    <name type="scientific">Paracoccus onchidii</name>
    <dbReference type="NCBI Taxonomy" id="3017813"/>
    <lineage>
        <taxon>Bacteria</taxon>
        <taxon>Pseudomonadati</taxon>
        <taxon>Pseudomonadota</taxon>
        <taxon>Alphaproteobacteria</taxon>
        <taxon>Rhodobacterales</taxon>
        <taxon>Paracoccaceae</taxon>
        <taxon>Paracoccus</taxon>
    </lineage>
</organism>
<evidence type="ECO:0000313" key="10">
    <source>
        <dbReference type="Proteomes" id="UP001165641"/>
    </source>
</evidence>
<dbReference type="Pfam" id="PF06808">
    <property type="entry name" value="DctM"/>
    <property type="match status" value="1"/>
</dbReference>
<evidence type="ECO:0000256" key="2">
    <source>
        <dbReference type="ARBA" id="ARBA00022475"/>
    </source>
</evidence>
<keyword evidence="10" id="KW-1185">Reference proteome</keyword>
<comment type="subunit">
    <text evidence="7">The complex comprises the extracytoplasmic solute receptor protein and the two transmembrane proteins.</text>
</comment>
<evidence type="ECO:0000256" key="5">
    <source>
        <dbReference type="ARBA" id="ARBA00022989"/>
    </source>
</evidence>
<keyword evidence="3 7" id="KW-0997">Cell inner membrane</keyword>
<dbReference type="InterPro" id="IPR004681">
    <property type="entry name" value="TRAP_DctM"/>
</dbReference>
<feature type="transmembrane region" description="Helical" evidence="7">
    <location>
        <begin position="275"/>
        <end position="297"/>
    </location>
</feature>
<keyword evidence="7" id="KW-0813">Transport</keyword>
<evidence type="ECO:0000259" key="8">
    <source>
        <dbReference type="Pfam" id="PF06808"/>
    </source>
</evidence>
<reference evidence="9" key="1">
    <citation type="submission" date="2022-12" db="EMBL/GenBank/DDBJ databases">
        <title>Paracoccus onchidii sp. nov., isolated from a marine invertebrate from the South China Sea.</title>
        <authorList>
            <person name="Xu S."/>
            <person name="Liu Z."/>
            <person name="Xu Y."/>
        </authorList>
    </citation>
    <scope>NUCLEOTIDE SEQUENCE</scope>
    <source>
        <strain evidence="9">Z330</strain>
    </source>
</reference>
<dbReference type="EMBL" id="JAQBIE010000015">
    <property type="protein sequence ID" value="MDB6178382.1"/>
    <property type="molecule type" value="Genomic_DNA"/>
</dbReference>
<evidence type="ECO:0000256" key="4">
    <source>
        <dbReference type="ARBA" id="ARBA00022692"/>
    </source>
</evidence>
<accession>A0ABT4ZH05</accession>
<dbReference type="PANTHER" id="PTHR33362:SF4">
    <property type="entry name" value="2,3-DIKETO-L-GULONATE TRAP TRANSPORTER LARGE PERMEASE PROTEIN YIAN"/>
    <property type="match status" value="1"/>
</dbReference>
<keyword evidence="2" id="KW-1003">Cell membrane</keyword>
<feature type="transmembrane region" description="Helical" evidence="7">
    <location>
        <begin position="56"/>
        <end position="76"/>
    </location>
</feature>
<dbReference type="PIRSF" id="PIRSF006066">
    <property type="entry name" value="HI0050"/>
    <property type="match status" value="1"/>
</dbReference>
<comment type="caution">
    <text evidence="7">Lacks conserved residue(s) required for the propagation of feature annotation.</text>
</comment>
<comment type="function">
    <text evidence="7">Part of the tripartite ATP-independent periplasmic (TRAP) transport system.</text>
</comment>
<keyword evidence="6 7" id="KW-0472">Membrane</keyword>
<dbReference type="NCBIfam" id="TIGR00786">
    <property type="entry name" value="dctM"/>
    <property type="match status" value="1"/>
</dbReference>
<feature type="domain" description="TRAP C4-dicarboxylate transport system permease DctM subunit" evidence="8">
    <location>
        <begin position="9"/>
        <end position="419"/>
    </location>
</feature>
<feature type="transmembrane region" description="Helical" evidence="7">
    <location>
        <begin position="403"/>
        <end position="429"/>
    </location>
</feature>
<comment type="caution">
    <text evidence="9">The sequence shown here is derived from an EMBL/GenBank/DDBJ whole genome shotgun (WGS) entry which is preliminary data.</text>
</comment>
<proteinExistence type="inferred from homology"/>
<evidence type="ECO:0000256" key="3">
    <source>
        <dbReference type="ARBA" id="ARBA00022519"/>
    </source>
</evidence>
<sequence length="430" mass="46374">MSDIVTLALVVLFISLMIRVPVFIAILAGTGVYFLASGSVSPTLIAQRFSSGMESVPLLAVPFFVCAGVFMNHSGITGRLMDLCVALTARIWGGLAQVNILLSTLMGGLSGSSLADAAMVSKMLVPEMERRRMSKAFATSVTAFSSTITPLIPPGIGMIIYGSTANVSIGQLFMGGISVGFLMCVSMMFMTARIARRRGYAPMATEADYEPVPLRQAFLRSALPLCLPVLVMGGIRIGAFTPTEAGAVAVIYALFLGLIYQELTFAKIRLCLRETVLTTASVMLIVGAASALAWILTRERIPQNLTTWMVEVVSNKYFFLLIVNVFLLCVGMFIEGNAAMIVLVPLLVPIARAFGIDDIHFAFVVIFNLAMGGITPPMGTLMFVSCGITGCKIRDFLRESAPFFAQMTICLLLITFVPQVSILLVDIFYR</sequence>
<feature type="transmembrane region" description="Helical" evidence="7">
    <location>
        <begin position="173"/>
        <end position="196"/>
    </location>
</feature>
<dbReference type="RefSeq" id="WP_271889502.1">
    <property type="nucleotide sequence ID" value="NZ_JAQBIE010000015.1"/>
</dbReference>
<gene>
    <name evidence="9" type="ORF">PAF17_12825</name>
</gene>
<evidence type="ECO:0000313" key="9">
    <source>
        <dbReference type="EMBL" id="MDB6178382.1"/>
    </source>
</evidence>
<name>A0ABT4ZH05_9RHOB</name>
<comment type="subcellular location">
    <subcellularLocation>
        <location evidence="1 7">Cell inner membrane</location>
        <topology evidence="1 7">Multi-pass membrane protein</topology>
    </subcellularLocation>
</comment>